<gene>
    <name evidence="1" type="ORF">CEXT_603271</name>
</gene>
<evidence type="ECO:0000313" key="2">
    <source>
        <dbReference type="Proteomes" id="UP001054945"/>
    </source>
</evidence>
<dbReference type="AlphaFoldDB" id="A0AAV4WBN1"/>
<organism evidence="1 2">
    <name type="scientific">Caerostris extrusa</name>
    <name type="common">Bark spider</name>
    <name type="synonym">Caerostris bankana</name>
    <dbReference type="NCBI Taxonomy" id="172846"/>
    <lineage>
        <taxon>Eukaryota</taxon>
        <taxon>Metazoa</taxon>
        <taxon>Ecdysozoa</taxon>
        <taxon>Arthropoda</taxon>
        <taxon>Chelicerata</taxon>
        <taxon>Arachnida</taxon>
        <taxon>Araneae</taxon>
        <taxon>Araneomorphae</taxon>
        <taxon>Entelegynae</taxon>
        <taxon>Araneoidea</taxon>
        <taxon>Araneidae</taxon>
        <taxon>Caerostris</taxon>
    </lineage>
</organism>
<keyword evidence="2" id="KW-1185">Reference proteome</keyword>
<name>A0AAV4WBN1_CAEEX</name>
<sequence length="90" mass="10179">MLSSDLLISRPAKPIPAISNAEILLTLFFGIIAEGHYIHPAKLFIHHAIEDLTYLAGPDSPSFISFTSEAAREYFSYRFFFSFGYPKIFC</sequence>
<accession>A0AAV4WBN1</accession>
<dbReference type="Proteomes" id="UP001054945">
    <property type="component" value="Unassembled WGS sequence"/>
</dbReference>
<proteinExistence type="predicted"/>
<dbReference type="EMBL" id="BPLR01015942">
    <property type="protein sequence ID" value="GIY79901.1"/>
    <property type="molecule type" value="Genomic_DNA"/>
</dbReference>
<reference evidence="1 2" key="1">
    <citation type="submission" date="2021-06" db="EMBL/GenBank/DDBJ databases">
        <title>Caerostris extrusa draft genome.</title>
        <authorList>
            <person name="Kono N."/>
            <person name="Arakawa K."/>
        </authorList>
    </citation>
    <scope>NUCLEOTIDE SEQUENCE [LARGE SCALE GENOMIC DNA]</scope>
</reference>
<protein>
    <submittedName>
        <fullName evidence="1">Uncharacterized protein</fullName>
    </submittedName>
</protein>
<evidence type="ECO:0000313" key="1">
    <source>
        <dbReference type="EMBL" id="GIY79901.1"/>
    </source>
</evidence>
<comment type="caution">
    <text evidence="1">The sequence shown here is derived from an EMBL/GenBank/DDBJ whole genome shotgun (WGS) entry which is preliminary data.</text>
</comment>